<protein>
    <submittedName>
        <fullName evidence="1">Uncharacterized protein</fullName>
    </submittedName>
</protein>
<evidence type="ECO:0000313" key="1">
    <source>
        <dbReference type="EMBL" id="KAH3707106.1"/>
    </source>
</evidence>
<dbReference type="Proteomes" id="UP000828390">
    <property type="component" value="Unassembled WGS sequence"/>
</dbReference>
<dbReference type="AlphaFoldDB" id="A0A9D3YXY4"/>
<proteinExistence type="predicted"/>
<evidence type="ECO:0000313" key="2">
    <source>
        <dbReference type="Proteomes" id="UP000828390"/>
    </source>
</evidence>
<reference evidence="1" key="1">
    <citation type="journal article" date="2019" name="bioRxiv">
        <title>The Genome of the Zebra Mussel, Dreissena polymorpha: A Resource for Invasive Species Research.</title>
        <authorList>
            <person name="McCartney M.A."/>
            <person name="Auch B."/>
            <person name="Kono T."/>
            <person name="Mallez S."/>
            <person name="Zhang Y."/>
            <person name="Obille A."/>
            <person name="Becker A."/>
            <person name="Abrahante J.E."/>
            <person name="Garbe J."/>
            <person name="Badalamenti J.P."/>
            <person name="Herman A."/>
            <person name="Mangelson H."/>
            <person name="Liachko I."/>
            <person name="Sullivan S."/>
            <person name="Sone E.D."/>
            <person name="Koren S."/>
            <person name="Silverstein K.A.T."/>
            <person name="Beckman K.B."/>
            <person name="Gohl D.M."/>
        </authorList>
    </citation>
    <scope>NUCLEOTIDE SEQUENCE</scope>
    <source>
        <strain evidence="1">Duluth1</strain>
        <tissue evidence="1">Whole animal</tissue>
    </source>
</reference>
<comment type="caution">
    <text evidence="1">The sequence shown here is derived from an EMBL/GenBank/DDBJ whole genome shotgun (WGS) entry which is preliminary data.</text>
</comment>
<dbReference type="EMBL" id="JAIWYP010000014">
    <property type="protein sequence ID" value="KAH3707106.1"/>
    <property type="molecule type" value="Genomic_DNA"/>
</dbReference>
<gene>
    <name evidence="1" type="ORF">DPMN_066502</name>
</gene>
<reference evidence="1" key="2">
    <citation type="submission" date="2020-11" db="EMBL/GenBank/DDBJ databases">
        <authorList>
            <person name="McCartney M.A."/>
            <person name="Auch B."/>
            <person name="Kono T."/>
            <person name="Mallez S."/>
            <person name="Becker A."/>
            <person name="Gohl D.M."/>
            <person name="Silverstein K.A.T."/>
            <person name="Koren S."/>
            <person name="Bechman K.B."/>
            <person name="Herman A."/>
            <person name="Abrahante J.E."/>
            <person name="Garbe J."/>
        </authorList>
    </citation>
    <scope>NUCLEOTIDE SEQUENCE</scope>
    <source>
        <strain evidence="1">Duluth1</strain>
        <tissue evidence="1">Whole animal</tissue>
    </source>
</reference>
<sequence>MDYVWVAIYNVVRKYYNTTMDYVGVGYGAKGYYNLTMDYVGVGMIPGNTTISP</sequence>
<accession>A0A9D3YXY4</accession>
<name>A0A9D3YXY4_DREPO</name>
<keyword evidence="2" id="KW-1185">Reference proteome</keyword>
<organism evidence="1 2">
    <name type="scientific">Dreissena polymorpha</name>
    <name type="common">Zebra mussel</name>
    <name type="synonym">Mytilus polymorpha</name>
    <dbReference type="NCBI Taxonomy" id="45954"/>
    <lineage>
        <taxon>Eukaryota</taxon>
        <taxon>Metazoa</taxon>
        <taxon>Spiralia</taxon>
        <taxon>Lophotrochozoa</taxon>
        <taxon>Mollusca</taxon>
        <taxon>Bivalvia</taxon>
        <taxon>Autobranchia</taxon>
        <taxon>Heteroconchia</taxon>
        <taxon>Euheterodonta</taxon>
        <taxon>Imparidentia</taxon>
        <taxon>Neoheterodontei</taxon>
        <taxon>Myida</taxon>
        <taxon>Dreissenoidea</taxon>
        <taxon>Dreissenidae</taxon>
        <taxon>Dreissena</taxon>
    </lineage>
</organism>